<name>A0A162UQH3_PHYB8</name>
<dbReference type="RefSeq" id="XP_018295133.1">
    <property type="nucleotide sequence ID" value="XM_018443416.1"/>
</dbReference>
<dbReference type="GO" id="GO:0008061">
    <property type="term" value="F:chitin binding"/>
    <property type="evidence" value="ECO:0007669"/>
    <property type="project" value="UniProtKB-KW"/>
</dbReference>
<dbReference type="SMART" id="SM00257">
    <property type="entry name" value="LysM"/>
    <property type="match status" value="2"/>
</dbReference>
<dbReference type="PROSITE" id="PS51782">
    <property type="entry name" value="LYSM"/>
    <property type="match status" value="2"/>
</dbReference>
<protein>
    <submittedName>
        <fullName evidence="5">Secreted LysM domain-containing protein</fullName>
    </submittedName>
</protein>
<keyword evidence="3" id="KW-0732">Signal</keyword>
<dbReference type="InterPro" id="IPR018392">
    <property type="entry name" value="LysM"/>
</dbReference>
<dbReference type="InterPro" id="IPR036779">
    <property type="entry name" value="LysM_dom_sf"/>
</dbReference>
<reference evidence="6" key="1">
    <citation type="submission" date="2015-06" db="EMBL/GenBank/DDBJ databases">
        <title>Expansion of signal transduction pathways in fungi by whole-genome duplication.</title>
        <authorList>
            <consortium name="DOE Joint Genome Institute"/>
            <person name="Corrochano L.M."/>
            <person name="Kuo A."/>
            <person name="Marcet-Houben M."/>
            <person name="Polaino S."/>
            <person name="Salamov A."/>
            <person name="Villalobos J.M."/>
            <person name="Alvarez M.I."/>
            <person name="Avalos J."/>
            <person name="Benito E.P."/>
            <person name="Benoit I."/>
            <person name="Burger G."/>
            <person name="Camino L.P."/>
            <person name="Canovas D."/>
            <person name="Cerda-Olmedo E."/>
            <person name="Cheng J.-F."/>
            <person name="Dominguez A."/>
            <person name="Elias M."/>
            <person name="Eslava A.P."/>
            <person name="Glaser F."/>
            <person name="Grimwood J."/>
            <person name="Gutierrez G."/>
            <person name="Heitman J."/>
            <person name="Henrissat B."/>
            <person name="Iturriaga E.A."/>
            <person name="Lang B.F."/>
            <person name="Lavin J.L."/>
            <person name="Lee S."/>
            <person name="Li W."/>
            <person name="Lindquist E."/>
            <person name="Lopez-Garcia S."/>
            <person name="Luque E.M."/>
            <person name="Marcos A.T."/>
            <person name="Martin J."/>
            <person name="McCluskey K."/>
            <person name="Medina H.R."/>
            <person name="Miralles-Duran A."/>
            <person name="Miyazaki A."/>
            <person name="Munoz-Torres E."/>
            <person name="Oguiza J.A."/>
            <person name="Ohm R."/>
            <person name="Olmedo M."/>
            <person name="Orejas M."/>
            <person name="Ortiz-Castellanos L."/>
            <person name="Pisabarro A.G."/>
            <person name="Rodriguez-Romero J."/>
            <person name="Ruiz-Herrera J."/>
            <person name="Ruiz-Vazquez R."/>
            <person name="Sanz C."/>
            <person name="Schackwitz W."/>
            <person name="Schmutz J."/>
            <person name="Shahriari M."/>
            <person name="Shelest E."/>
            <person name="Silva-Franco F."/>
            <person name="Soanes D."/>
            <person name="Syed K."/>
            <person name="Tagua V.G."/>
            <person name="Talbot N.J."/>
            <person name="Thon M."/>
            <person name="De vries R.P."/>
            <person name="Wiebenga A."/>
            <person name="Yadav J.S."/>
            <person name="Braun E.L."/>
            <person name="Baker S."/>
            <person name="Garre V."/>
            <person name="Horwitz B."/>
            <person name="Torres-Martinez S."/>
            <person name="Idnurm A."/>
            <person name="Herrera-Estrella A."/>
            <person name="Gabaldon T."/>
            <person name="Grigoriev I.V."/>
        </authorList>
    </citation>
    <scope>NUCLEOTIDE SEQUENCE [LARGE SCALE GENOMIC DNA]</scope>
    <source>
        <strain evidence="6">NRRL 1555(-)</strain>
    </source>
</reference>
<organism evidence="5 6">
    <name type="scientific">Phycomyces blakesleeanus (strain ATCC 8743b / DSM 1359 / FGSC 10004 / NBRC 33097 / NRRL 1555)</name>
    <dbReference type="NCBI Taxonomy" id="763407"/>
    <lineage>
        <taxon>Eukaryota</taxon>
        <taxon>Fungi</taxon>
        <taxon>Fungi incertae sedis</taxon>
        <taxon>Mucoromycota</taxon>
        <taxon>Mucoromycotina</taxon>
        <taxon>Mucoromycetes</taxon>
        <taxon>Mucorales</taxon>
        <taxon>Phycomycetaceae</taxon>
        <taxon>Phycomyces</taxon>
    </lineage>
</organism>
<evidence type="ECO:0000259" key="4">
    <source>
        <dbReference type="PROSITE" id="PS51782"/>
    </source>
</evidence>
<evidence type="ECO:0000256" key="3">
    <source>
        <dbReference type="SAM" id="SignalP"/>
    </source>
</evidence>
<dbReference type="STRING" id="763407.A0A162UQH3"/>
<dbReference type="AlphaFoldDB" id="A0A162UQH3"/>
<feature type="domain" description="LysM" evidence="4">
    <location>
        <begin position="27"/>
        <end position="76"/>
    </location>
</feature>
<dbReference type="Proteomes" id="UP000077315">
    <property type="component" value="Unassembled WGS sequence"/>
</dbReference>
<gene>
    <name evidence="5" type="ORF">PHYBLDRAFT_79038</name>
</gene>
<dbReference type="EMBL" id="KV440975">
    <property type="protein sequence ID" value="OAD77093.1"/>
    <property type="molecule type" value="Genomic_DNA"/>
</dbReference>
<dbReference type="CDD" id="cd00118">
    <property type="entry name" value="LysM"/>
    <property type="match status" value="1"/>
</dbReference>
<dbReference type="Gene3D" id="3.10.350.10">
    <property type="entry name" value="LysM domain"/>
    <property type="match status" value="2"/>
</dbReference>
<keyword evidence="2" id="KW-0843">Virulence</keyword>
<proteinExistence type="predicted"/>
<evidence type="ECO:0000256" key="2">
    <source>
        <dbReference type="ARBA" id="ARBA00023026"/>
    </source>
</evidence>
<sequence>MKFTLLAVSAFLLASMVSAAPSTVCTGKHVATKNESCASIAKHYKISVKEFQQWNSGLGSNVKKCGKITSGKSYCIKSGHKKVTTTTHKAAATKTANSGSASTNGLHLASHTDPNCKKYYTVLANDGCESVAKKNGITQAQLFKYNTGLHHVGEHLCDNLDTGRAYCVAV</sequence>
<dbReference type="PANTHER" id="PTHR34997:SF1">
    <property type="entry name" value="PEPTIDOGLYCAN-BINDING LYSIN DOMAIN"/>
    <property type="match status" value="1"/>
</dbReference>
<dbReference type="SUPFAM" id="SSF54106">
    <property type="entry name" value="LysM domain"/>
    <property type="match status" value="2"/>
</dbReference>
<feature type="chain" id="PRO_5007840390" evidence="3">
    <location>
        <begin position="20"/>
        <end position="170"/>
    </location>
</feature>
<dbReference type="VEuPathDB" id="FungiDB:PHYBLDRAFT_79038"/>
<keyword evidence="1" id="KW-0147">Chitin-binding</keyword>
<dbReference type="GeneID" id="29004321"/>
<keyword evidence="6" id="KW-1185">Reference proteome</keyword>
<dbReference type="OrthoDB" id="5985073at2759"/>
<feature type="domain" description="LysM" evidence="4">
    <location>
        <begin position="118"/>
        <end position="168"/>
    </location>
</feature>
<feature type="signal peptide" evidence="3">
    <location>
        <begin position="1"/>
        <end position="19"/>
    </location>
</feature>
<evidence type="ECO:0000313" key="5">
    <source>
        <dbReference type="EMBL" id="OAD77093.1"/>
    </source>
</evidence>
<evidence type="ECO:0000256" key="1">
    <source>
        <dbReference type="ARBA" id="ARBA00022669"/>
    </source>
</evidence>
<dbReference type="InParanoid" id="A0A162UQH3"/>
<dbReference type="InterPro" id="IPR052210">
    <property type="entry name" value="LysM1-like"/>
</dbReference>
<accession>A0A162UQH3</accession>
<evidence type="ECO:0000313" key="6">
    <source>
        <dbReference type="Proteomes" id="UP000077315"/>
    </source>
</evidence>
<dbReference type="PANTHER" id="PTHR34997">
    <property type="entry name" value="AM15"/>
    <property type="match status" value="1"/>
</dbReference>
<dbReference type="Pfam" id="PF01476">
    <property type="entry name" value="LysM"/>
    <property type="match status" value="2"/>
</dbReference>